<evidence type="ECO:0000313" key="1">
    <source>
        <dbReference type="EMBL" id="SBT43925.1"/>
    </source>
</evidence>
<reference evidence="1 2" key="1">
    <citation type="submission" date="2016-06" db="EMBL/GenBank/DDBJ databases">
        <authorList>
            <person name="Kjaerup R.B."/>
            <person name="Dalgaard T.S."/>
            <person name="Juul-Madsen H.R."/>
        </authorList>
    </citation>
    <scope>NUCLEOTIDE SEQUENCE [LARGE SCALE GENOMIC DNA]</scope>
    <source>
        <strain evidence="1 2">DSM 45248</strain>
    </source>
</reference>
<accession>A0A1A8ZIQ0</accession>
<evidence type="ECO:0000313" key="2">
    <source>
        <dbReference type="Proteomes" id="UP000198765"/>
    </source>
</evidence>
<dbReference type="Proteomes" id="UP000198765">
    <property type="component" value="Chromosome I"/>
</dbReference>
<dbReference type="RefSeq" id="WP_091193505.1">
    <property type="nucleotide sequence ID" value="NZ_LT594324.1"/>
</dbReference>
<name>A0A1A8ZIQ0_9ACTN</name>
<sequence>MIDPHIAVVGSGALARSVCYSLAALSAPAPAAPIRVTVLARGGAASDIARICQIRAAVTGGGATFAAESPRDEVEALARLQPGVLVCCASAQSPYERTTAPSAWTSLIAGAGFGVTLPLQAALIARLARAVAQASPRTLVVNGCFPDVVNPLLAALKAPVTCGIGNVSTLAACLQAALGLADQDDLAVLGHHVHLSEPGRPEDEVLAWHEGRQLPDVTGLLSAARALDRRELNAIAGHAAARLLLALVAGTEFHTSLPGPLGLPGGYPVTVADGSVTLRLPPAVTRADAVAWNLRVGRDDGVEVVDGRVGYSPRATHALAPYLPELAAGWPVAALDEVIERLTELRRRLRLAPAAPVVAVGTGTT</sequence>
<dbReference type="OrthoDB" id="9033521at2"/>
<evidence type="ECO:0008006" key="3">
    <source>
        <dbReference type="Google" id="ProtNLM"/>
    </source>
</evidence>
<organism evidence="1 2">
    <name type="scientific">Micromonospora narathiwatensis</name>
    <dbReference type="NCBI Taxonomy" id="299146"/>
    <lineage>
        <taxon>Bacteria</taxon>
        <taxon>Bacillati</taxon>
        <taxon>Actinomycetota</taxon>
        <taxon>Actinomycetes</taxon>
        <taxon>Micromonosporales</taxon>
        <taxon>Micromonosporaceae</taxon>
        <taxon>Micromonospora</taxon>
    </lineage>
</organism>
<dbReference type="PATRIC" id="fig|299146.4.peg.1985"/>
<dbReference type="AlphaFoldDB" id="A0A1A8ZIQ0"/>
<dbReference type="EMBL" id="LT594324">
    <property type="protein sequence ID" value="SBT43925.1"/>
    <property type="molecule type" value="Genomic_DNA"/>
</dbReference>
<proteinExistence type="predicted"/>
<protein>
    <recommendedName>
        <fullName evidence="3">Saccharopine dehydrogenase NADP binding domain-containing protein</fullName>
    </recommendedName>
</protein>
<gene>
    <name evidence="1" type="ORF">GA0070621_1924</name>
</gene>
<keyword evidence="2" id="KW-1185">Reference proteome</keyword>